<accession>A0AAP9Y5N9</accession>
<evidence type="ECO:0000313" key="3">
    <source>
        <dbReference type="EMBL" id="USS44191.1"/>
    </source>
</evidence>
<gene>
    <name evidence="2" type="ORF">I6H06_29160</name>
    <name evidence="3" type="ORF">NFI99_12975</name>
</gene>
<feature type="transmembrane region" description="Helical" evidence="1">
    <location>
        <begin position="64"/>
        <end position="84"/>
    </location>
</feature>
<feature type="transmembrane region" description="Helical" evidence="1">
    <location>
        <begin position="24"/>
        <end position="44"/>
    </location>
</feature>
<dbReference type="InterPro" id="IPR009495">
    <property type="entry name" value="NrsF"/>
</dbReference>
<sequence>MDTHTLIDALVADLRPVRRLSPPALRLLGWLVVSVPAVAAIVALEGVRSDITAQLAEPSFLIEQVTTVATALVAGWAALAGCIPGTARWKLWLPVAPLSVWIASLGHQCWSEWILVGASGMSLRPDWMCLPNIAVIGALPAIAIVIAIRRGARLDATPVLWGSLAAAALADAALRLIHAEDAALMVIVWQFGSVALFTTALTLFRRFLVPIRTARMLS</sequence>
<name>A0AAP9Y5N9_BURGL</name>
<dbReference type="RefSeq" id="WP_012732769.1">
    <property type="nucleotide sequence ID" value="NZ_CP021076.1"/>
</dbReference>
<feature type="transmembrane region" description="Helical" evidence="1">
    <location>
        <begin position="130"/>
        <end position="148"/>
    </location>
</feature>
<dbReference type="GeneID" id="45693227"/>
<dbReference type="Proteomes" id="UP001056386">
    <property type="component" value="Plasmid unnamed1"/>
</dbReference>
<reference evidence="2 4" key="1">
    <citation type="submission" date="2020-12" db="EMBL/GenBank/DDBJ databases">
        <title>FDA dAtabase for Regulatory Grade micrObial Sequences (FDA-ARGOS): Supporting development and validation of Infectious Disease Dx tests.</title>
        <authorList>
            <person name="Minogue T."/>
            <person name="Wolcott M."/>
            <person name="Wasieloski L."/>
            <person name="Aguilar W."/>
            <person name="Moore D."/>
            <person name="Jaissle J."/>
            <person name="Tallon L."/>
            <person name="Sadzewicz L."/>
            <person name="Zhao X."/>
            <person name="Boylan J."/>
            <person name="Ott S."/>
            <person name="Bowen H."/>
            <person name="Vavikolanu K."/>
            <person name="Mehta A."/>
            <person name="Aluvathingal J."/>
            <person name="Nadendla S."/>
            <person name="Yan Y."/>
            <person name="Sichtig H."/>
        </authorList>
    </citation>
    <scope>NUCLEOTIDE SEQUENCE [LARGE SCALE GENOMIC DNA]</scope>
    <source>
        <strain evidence="2 4">FDAARGOS_949</strain>
        <plasmid evidence="2 4">unnamed1</plasmid>
    </source>
</reference>
<dbReference type="Pfam" id="PF06532">
    <property type="entry name" value="NrsF"/>
    <property type="match status" value="1"/>
</dbReference>
<dbReference type="AlphaFoldDB" id="A0AAP9Y5N9"/>
<keyword evidence="1" id="KW-0472">Membrane</keyword>
<dbReference type="EMBL" id="CP099584">
    <property type="protein sequence ID" value="USS44191.1"/>
    <property type="molecule type" value="Genomic_DNA"/>
</dbReference>
<dbReference type="EMBL" id="CP065602">
    <property type="protein sequence ID" value="QPQ94683.1"/>
    <property type="molecule type" value="Genomic_DNA"/>
</dbReference>
<feature type="transmembrane region" description="Helical" evidence="1">
    <location>
        <begin position="91"/>
        <end position="110"/>
    </location>
</feature>
<keyword evidence="1" id="KW-1133">Transmembrane helix</keyword>
<evidence type="ECO:0000313" key="5">
    <source>
        <dbReference type="Proteomes" id="UP001056386"/>
    </source>
</evidence>
<keyword evidence="2" id="KW-0614">Plasmid</keyword>
<dbReference type="Proteomes" id="UP000594892">
    <property type="component" value="Plasmid unnamed1"/>
</dbReference>
<geneLocation type="plasmid" evidence="4 5">
    <name>unnamed1</name>
</geneLocation>
<protein>
    <submittedName>
        <fullName evidence="3">DUF1109 domain-containing protein</fullName>
    </submittedName>
    <submittedName>
        <fullName evidence="2">DUF1109 family protein</fullName>
    </submittedName>
</protein>
<feature type="transmembrane region" description="Helical" evidence="1">
    <location>
        <begin position="160"/>
        <end position="177"/>
    </location>
</feature>
<evidence type="ECO:0000313" key="2">
    <source>
        <dbReference type="EMBL" id="QPQ94683.1"/>
    </source>
</evidence>
<keyword evidence="5" id="KW-1185">Reference proteome</keyword>
<organism evidence="2 4">
    <name type="scientific">Burkholderia glumae</name>
    <name type="common">Pseudomonas glumae</name>
    <dbReference type="NCBI Taxonomy" id="337"/>
    <lineage>
        <taxon>Bacteria</taxon>
        <taxon>Pseudomonadati</taxon>
        <taxon>Pseudomonadota</taxon>
        <taxon>Betaproteobacteria</taxon>
        <taxon>Burkholderiales</taxon>
        <taxon>Burkholderiaceae</taxon>
        <taxon>Burkholderia</taxon>
    </lineage>
</organism>
<reference evidence="3" key="2">
    <citation type="submission" date="2022-06" db="EMBL/GenBank/DDBJ databases">
        <title>Draft genome sequence of Burkholderia glumae strain GR20004 isolated from rice panicle showing bacterial panicle blight.</title>
        <authorList>
            <person name="Choi S.Y."/>
            <person name="Lee Y.H."/>
        </authorList>
    </citation>
    <scope>NUCLEOTIDE SEQUENCE</scope>
    <source>
        <strain evidence="3">GR20004</strain>
        <plasmid evidence="3">unnamed1</plasmid>
    </source>
</reference>
<evidence type="ECO:0000256" key="1">
    <source>
        <dbReference type="SAM" id="Phobius"/>
    </source>
</evidence>
<feature type="transmembrane region" description="Helical" evidence="1">
    <location>
        <begin position="183"/>
        <end position="208"/>
    </location>
</feature>
<evidence type="ECO:0000313" key="4">
    <source>
        <dbReference type="Proteomes" id="UP000594892"/>
    </source>
</evidence>
<proteinExistence type="predicted"/>
<keyword evidence="1" id="KW-0812">Transmembrane</keyword>